<keyword evidence="1 4" id="KW-0597">Phosphoprotein</keyword>
<proteinExistence type="predicted"/>
<organism evidence="6 7">
    <name type="scientific">Candidatus Babela massiliensis</name>
    <dbReference type="NCBI Taxonomy" id="673862"/>
    <lineage>
        <taxon>Bacteria</taxon>
        <taxon>Candidatus Babelota</taxon>
        <taxon>Candidatus Babeliae</taxon>
        <taxon>Candidatus Babeliales</taxon>
        <taxon>Candidatus Babeliaceae</taxon>
        <taxon>Candidatus Babela</taxon>
    </lineage>
</organism>
<evidence type="ECO:0000256" key="4">
    <source>
        <dbReference type="PIRSR" id="PIRSR031924-50"/>
    </source>
</evidence>
<reference evidence="6 7" key="1">
    <citation type="journal article" date="2015" name="Biol. Direct">
        <title>Babela massiliensis, a representative of a widespread bacterial phylum with unusual adaptations to parasitism in amoebae.</title>
        <authorList>
            <person name="Pagnier I."/>
            <person name="Yutin N."/>
            <person name="Croce O."/>
            <person name="Makarova K.S."/>
            <person name="Wolf Y.I."/>
            <person name="Benamar S."/>
            <person name="Raoult D."/>
            <person name="Koonin E.V."/>
            <person name="La Scola B."/>
        </authorList>
    </citation>
    <scope>NUCLEOTIDE SEQUENCE [LARGE SCALE GENOMIC DNA]</scope>
    <source>
        <strain evidence="7">BABL1</strain>
    </source>
</reference>
<dbReference type="SUPFAM" id="SSF53649">
    <property type="entry name" value="Alkaline phosphatase-like"/>
    <property type="match status" value="1"/>
</dbReference>
<sequence>MKIRYLLTILIQLIVYNTINSFSTAKIAIIIVIDQFGYNYINKLESNLNGGIKYLIDNGIVFTNAHYAQSPCTSADHALLSTGVFASYHGIINNKWYENNQLVYCDQDDNNKAQVFKPDGTLYDYGKSAKNIMVDGLSDQLIMSSNDLKNQAWALSLKSRAAISMASKLGKALWIDNETGNFTSSKAYFDKLPEWITNFNKKEKIDKIINFIWQPIYKDKQFYNIQFNNYYKYSKLEFPLIDNILTVDNLIKNKYEQLYNKTPLANQNLIKLAKKCLKINLNNNKFILWLSLSSLDKVGHVYGPDSKEAIDMVYQMDNQIQGLINYIYKIADKRNIKKEDILIALTADHGVMPLTPPLKEFGLDIVHNYSSKELTDNINSQINNKYNIKDIIIGHKNNQFYLNKLKLKKLKKNIRTNIYKDIKKYLLNLPGIRNAWTLKELSKANFDILDRDIYIRREIYKKRSGKIFYSLMPYTKITKHYLKGIAHTSQYNYDTHVPLIIYQPGNFFKKRITKNVYMTQFVPTISQILNISRPSASSDNVLPIFDK</sequence>
<dbReference type="STRING" id="673862.BABL1_gene_27"/>
<dbReference type="InterPro" id="IPR002591">
    <property type="entry name" value="Phosphodiest/P_Trfase"/>
</dbReference>
<dbReference type="GO" id="GO:0004035">
    <property type="term" value="F:alkaline phosphatase activity"/>
    <property type="evidence" value="ECO:0007669"/>
    <property type="project" value="InterPro"/>
</dbReference>
<dbReference type="PANTHER" id="PTHR10151">
    <property type="entry name" value="ECTONUCLEOTIDE PYROPHOSPHATASE/PHOSPHODIESTERASE"/>
    <property type="match status" value="1"/>
</dbReference>
<feature type="binding site" evidence="5">
    <location>
        <begin position="158"/>
        <end position="160"/>
    </location>
    <ligand>
        <name>substrate</name>
    </ligand>
</feature>
<dbReference type="EMBL" id="HG793133">
    <property type="protein sequence ID" value="CDK30898.1"/>
    <property type="molecule type" value="Genomic_DNA"/>
</dbReference>
<dbReference type="GO" id="GO:0046872">
    <property type="term" value="F:metal ion binding"/>
    <property type="evidence" value="ECO:0007669"/>
    <property type="project" value="UniProtKB-KW"/>
</dbReference>
<dbReference type="HOGENOM" id="CLU_034095_1_0_7"/>
<dbReference type="Pfam" id="PF01663">
    <property type="entry name" value="Phosphodiest"/>
    <property type="match status" value="1"/>
</dbReference>
<feature type="binding site" evidence="5">
    <location>
        <position position="94"/>
    </location>
    <ligand>
        <name>substrate</name>
    </ligand>
</feature>
<evidence type="ECO:0000313" key="7">
    <source>
        <dbReference type="Proteomes" id="UP000018769"/>
    </source>
</evidence>
<dbReference type="eggNOG" id="COG1524">
    <property type="taxonomic scope" value="Bacteria"/>
</dbReference>
<evidence type="ECO:0000313" key="6">
    <source>
        <dbReference type="EMBL" id="CDK30898.1"/>
    </source>
</evidence>
<dbReference type="Gene3D" id="3.40.720.10">
    <property type="entry name" value="Alkaline Phosphatase, subunit A"/>
    <property type="match status" value="1"/>
</dbReference>
<dbReference type="OrthoDB" id="9771966at2"/>
<protein>
    <submittedName>
        <fullName evidence="6">Type I phosphodiesterase/nucleotide pyrophosphatase</fullName>
    </submittedName>
</protein>
<dbReference type="Gene3D" id="3.30.1360.150">
    <property type="match status" value="1"/>
</dbReference>
<keyword evidence="3" id="KW-0732">Signal</keyword>
<dbReference type="AlphaFoldDB" id="V6DIY9"/>
<dbReference type="Proteomes" id="UP000018769">
    <property type="component" value="Chromosome I"/>
</dbReference>
<gene>
    <name evidence="6" type="primary">phoK</name>
    <name evidence="6" type="ORF">BABL1_gene_27</name>
</gene>
<evidence type="ECO:0000256" key="2">
    <source>
        <dbReference type="ARBA" id="ARBA00022723"/>
    </source>
</evidence>
<dbReference type="InterPro" id="IPR017850">
    <property type="entry name" value="Alkaline_phosphatase_core_sf"/>
</dbReference>
<accession>V6DIY9</accession>
<keyword evidence="7" id="KW-1185">Reference proteome</keyword>
<evidence type="ECO:0000256" key="1">
    <source>
        <dbReference type="ARBA" id="ARBA00022553"/>
    </source>
</evidence>
<evidence type="ECO:0000256" key="5">
    <source>
        <dbReference type="PIRSR" id="PIRSR031924-51"/>
    </source>
</evidence>
<name>V6DIY9_9BACT</name>
<dbReference type="PIRSF" id="PIRSF031924">
    <property type="entry name" value="Pi-irrepressible_AP"/>
    <property type="match status" value="1"/>
</dbReference>
<dbReference type="InterPro" id="IPR026263">
    <property type="entry name" value="Alkaline_phosphatase_prok"/>
</dbReference>
<dbReference type="KEGG" id="dpb:BABL1_gene_27"/>
<dbReference type="RefSeq" id="WP_023792745.1">
    <property type="nucleotide sequence ID" value="NC_023003.1"/>
</dbReference>
<evidence type="ECO:0000256" key="3">
    <source>
        <dbReference type="ARBA" id="ARBA00022729"/>
    </source>
</evidence>
<feature type="active site" description="Phosphothreonine intermediate" evidence="4">
    <location>
        <position position="73"/>
    </location>
</feature>
<dbReference type="PANTHER" id="PTHR10151:SF120">
    <property type="entry name" value="BIS(5'-ADENOSYL)-TRIPHOSPHATASE"/>
    <property type="match status" value="1"/>
</dbReference>
<keyword evidence="2" id="KW-0479">Metal-binding</keyword>